<name>A0ABR9LAJ6_9PSEU</name>
<dbReference type="RefSeq" id="WP_192744838.1">
    <property type="nucleotide sequence ID" value="NZ_JADBEJ010000005.1"/>
</dbReference>
<sequence length="133" mass="14721">MTRNHDVVVVNGRPARVRSVPLLAEHQIGHYPEFRAFFSSVFGLDADPFRAPGVIRVGGRHYELVFVGYSGQPFPAGVRIAALVPGLEPMDEEQALSDLWAFVAWMIDGVGGAWDIGALRTTGRIYRINGRRM</sequence>
<dbReference type="EMBL" id="JADBEJ010000005">
    <property type="protein sequence ID" value="MBE1577714.1"/>
    <property type="molecule type" value="Genomic_DNA"/>
</dbReference>
<evidence type="ECO:0000313" key="2">
    <source>
        <dbReference type="Proteomes" id="UP000656548"/>
    </source>
</evidence>
<protein>
    <submittedName>
        <fullName evidence="1">Uncharacterized protein</fullName>
    </submittedName>
</protein>
<dbReference type="Proteomes" id="UP000656548">
    <property type="component" value="Unassembled WGS sequence"/>
</dbReference>
<organism evidence="1 2">
    <name type="scientific">Amycolatopsis roodepoortensis</name>
    <dbReference type="NCBI Taxonomy" id="700274"/>
    <lineage>
        <taxon>Bacteria</taxon>
        <taxon>Bacillati</taxon>
        <taxon>Actinomycetota</taxon>
        <taxon>Actinomycetes</taxon>
        <taxon>Pseudonocardiales</taxon>
        <taxon>Pseudonocardiaceae</taxon>
        <taxon>Amycolatopsis</taxon>
    </lineage>
</organism>
<evidence type="ECO:0000313" key="1">
    <source>
        <dbReference type="EMBL" id="MBE1577714.1"/>
    </source>
</evidence>
<proteinExistence type="predicted"/>
<comment type="caution">
    <text evidence="1">The sequence shown here is derived from an EMBL/GenBank/DDBJ whole genome shotgun (WGS) entry which is preliminary data.</text>
</comment>
<reference evidence="1 2" key="1">
    <citation type="submission" date="2020-10" db="EMBL/GenBank/DDBJ databases">
        <title>Sequencing the genomes of 1000 actinobacteria strains.</title>
        <authorList>
            <person name="Klenk H.-P."/>
        </authorList>
    </citation>
    <scope>NUCLEOTIDE SEQUENCE [LARGE SCALE GENOMIC DNA]</scope>
    <source>
        <strain evidence="1 2">DSM 46661</strain>
    </source>
</reference>
<keyword evidence="2" id="KW-1185">Reference proteome</keyword>
<gene>
    <name evidence="1" type="ORF">H4W30_004774</name>
</gene>
<accession>A0ABR9LAJ6</accession>